<keyword evidence="2" id="KW-1185">Reference proteome</keyword>
<evidence type="ECO:0000313" key="1">
    <source>
        <dbReference type="EMBL" id="BAY57984.1"/>
    </source>
</evidence>
<dbReference type="InterPro" id="IPR036388">
    <property type="entry name" value="WH-like_DNA-bd_sf"/>
</dbReference>
<evidence type="ECO:0000313" key="2">
    <source>
        <dbReference type="Proteomes" id="UP000217895"/>
    </source>
</evidence>
<dbReference type="AlphaFoldDB" id="A0A1Z4JMI9"/>
<reference evidence="1 2" key="1">
    <citation type="submission" date="2017-06" db="EMBL/GenBank/DDBJ databases">
        <title>Genome sequencing of cyanobaciteial culture collection at National Institute for Environmental Studies (NIES).</title>
        <authorList>
            <person name="Hirose Y."/>
            <person name="Shimura Y."/>
            <person name="Fujisawa T."/>
            <person name="Nakamura Y."/>
            <person name="Kawachi M."/>
        </authorList>
    </citation>
    <scope>NUCLEOTIDE SEQUENCE [LARGE SCALE GENOMIC DNA]</scope>
    <source>
        <strain evidence="1 2">NIES-2135</strain>
    </source>
</reference>
<gene>
    <name evidence="1" type="ORF">NIES2135_48570</name>
</gene>
<protein>
    <submittedName>
        <fullName evidence="1">Uncharacterized protein</fullName>
    </submittedName>
</protein>
<dbReference type="InterPro" id="IPR036390">
    <property type="entry name" value="WH_DNA-bd_sf"/>
</dbReference>
<dbReference type="SUPFAM" id="SSF46785">
    <property type="entry name" value="Winged helix' DNA-binding domain"/>
    <property type="match status" value="1"/>
</dbReference>
<dbReference type="Proteomes" id="UP000217895">
    <property type="component" value="Chromosome"/>
</dbReference>
<organism evidence="1 2">
    <name type="scientific">Leptolyngbya boryana NIES-2135</name>
    <dbReference type="NCBI Taxonomy" id="1973484"/>
    <lineage>
        <taxon>Bacteria</taxon>
        <taxon>Bacillati</taxon>
        <taxon>Cyanobacteriota</taxon>
        <taxon>Cyanophyceae</taxon>
        <taxon>Leptolyngbyales</taxon>
        <taxon>Leptolyngbyaceae</taxon>
        <taxon>Leptolyngbya group</taxon>
        <taxon>Leptolyngbya</taxon>
    </lineage>
</organism>
<dbReference type="Gene3D" id="1.10.10.10">
    <property type="entry name" value="Winged helix-like DNA-binding domain superfamily/Winged helix DNA-binding domain"/>
    <property type="match status" value="1"/>
</dbReference>
<proteinExistence type="predicted"/>
<dbReference type="EMBL" id="AP018203">
    <property type="protein sequence ID" value="BAY57984.1"/>
    <property type="molecule type" value="Genomic_DNA"/>
</dbReference>
<sequence length="196" mass="21692">MLLNEKQQRILSIIDAGHTTGEGIADEIGSSMQMIRYYLDTLAEDGYLKVAKVYDNATREFQVVRAYLTDKGKAALVKVAPDAVVQTIEQTVAPTASNEMELIIQALDRVQPIVEALPSDRAEIACVYLEDLQNEMKVAYRRKPQRIKAYFLALLGTALPAIQQTGRADAFVEDARFLADKFGVTVKLPENVGDLS</sequence>
<accession>A0A1Z4JMI9</accession>
<name>A0A1Z4JMI9_LEPBY</name>